<proteinExistence type="inferred from homology"/>
<dbReference type="InterPro" id="IPR019807">
    <property type="entry name" value="Hexokinase_BS"/>
</dbReference>
<dbReference type="InterPro" id="IPR001312">
    <property type="entry name" value="Hexokinase"/>
</dbReference>
<evidence type="ECO:0000256" key="24">
    <source>
        <dbReference type="ARBA" id="ARBA00047905"/>
    </source>
</evidence>
<dbReference type="AlphaFoldDB" id="A0A3Q2DP26"/>
<keyword evidence="15" id="KW-0007">Acetylation</keyword>
<dbReference type="Gene3D" id="3.30.420.40">
    <property type="match status" value="2"/>
</dbReference>
<evidence type="ECO:0000256" key="13">
    <source>
        <dbReference type="ARBA" id="ARBA00022787"/>
    </source>
</evidence>
<evidence type="ECO:0000256" key="10">
    <source>
        <dbReference type="ARBA" id="ARBA00022737"/>
    </source>
</evidence>
<comment type="similarity">
    <text evidence="5">Belongs to the hexokinase family.</text>
</comment>
<protein>
    <recommendedName>
        <fullName evidence="19">Hexokinase-2</fullName>
        <ecNumber evidence="6">2.7.1.1</ecNumber>
    </recommendedName>
    <alternativeName>
        <fullName evidence="20">Hexokinase type II</fullName>
    </alternativeName>
</protein>
<reference evidence="28" key="1">
    <citation type="submission" date="2025-08" db="UniProtKB">
        <authorList>
            <consortium name="Ensembl"/>
        </authorList>
    </citation>
    <scope>IDENTIFICATION</scope>
</reference>
<keyword evidence="17" id="KW-0472">Membrane</keyword>
<evidence type="ECO:0000256" key="21">
    <source>
        <dbReference type="ARBA" id="ARBA00044613"/>
    </source>
</evidence>
<keyword evidence="13" id="KW-1000">Mitochondrion outer membrane</keyword>
<dbReference type="FunFam" id="3.30.420.40:FF:000805">
    <property type="entry name" value="Hexokinase-2"/>
    <property type="match status" value="1"/>
</dbReference>
<dbReference type="UniPathway" id="UPA00242"/>
<dbReference type="Proteomes" id="UP000265020">
    <property type="component" value="Unassembled WGS sequence"/>
</dbReference>
<dbReference type="CTD" id="3099"/>
<dbReference type="GO" id="GO:0005536">
    <property type="term" value="F:D-glucose binding"/>
    <property type="evidence" value="ECO:0007669"/>
    <property type="project" value="InterPro"/>
</dbReference>
<evidence type="ECO:0000256" key="23">
    <source>
        <dbReference type="ARBA" id="ARBA00047013"/>
    </source>
</evidence>
<evidence type="ECO:0000256" key="4">
    <source>
        <dbReference type="ARBA" id="ARBA00005028"/>
    </source>
</evidence>
<dbReference type="FunFam" id="3.40.367.20:FF:000001">
    <property type="entry name" value="Hexokinase 1"/>
    <property type="match status" value="1"/>
</dbReference>
<dbReference type="FunFam" id="3.40.367.20:FF:000020">
    <property type="entry name" value="Hexokinase-1"/>
    <property type="match status" value="1"/>
</dbReference>
<dbReference type="OMA" id="SYLVSWT"/>
<feature type="domain" description="Hexokinase N-terminal" evidence="26">
    <location>
        <begin position="437"/>
        <end position="633"/>
    </location>
</feature>
<reference evidence="28" key="2">
    <citation type="submission" date="2025-09" db="UniProtKB">
        <authorList>
            <consortium name="Ensembl"/>
        </authorList>
    </citation>
    <scope>IDENTIFICATION</scope>
</reference>
<evidence type="ECO:0000256" key="1">
    <source>
        <dbReference type="ARBA" id="ARBA00004450"/>
    </source>
</evidence>
<evidence type="ECO:0000256" key="3">
    <source>
        <dbReference type="ARBA" id="ARBA00004888"/>
    </source>
</evidence>
<keyword evidence="11" id="KW-0547">Nucleotide-binding</keyword>
<evidence type="ECO:0000256" key="19">
    <source>
        <dbReference type="ARBA" id="ARBA00039453"/>
    </source>
</evidence>
<dbReference type="SUPFAM" id="SSF53067">
    <property type="entry name" value="Actin-like ATPase domain"/>
    <property type="match status" value="4"/>
</dbReference>
<keyword evidence="10" id="KW-0677">Repeat</keyword>
<evidence type="ECO:0000256" key="6">
    <source>
        <dbReference type="ARBA" id="ARBA00012324"/>
    </source>
</evidence>
<evidence type="ECO:0000256" key="14">
    <source>
        <dbReference type="ARBA" id="ARBA00022840"/>
    </source>
</evidence>
<dbReference type="Pfam" id="PF03727">
    <property type="entry name" value="Hexokinase_2"/>
    <property type="match status" value="2"/>
</dbReference>
<dbReference type="GO" id="GO:0006006">
    <property type="term" value="P:glucose metabolic process"/>
    <property type="evidence" value="ECO:0007669"/>
    <property type="project" value="UniProtKB-ARBA"/>
</dbReference>
<accession>A0A3Q2DP26</accession>
<dbReference type="PROSITE" id="PS00378">
    <property type="entry name" value="HEXOKINASE_1"/>
    <property type="match status" value="2"/>
</dbReference>
<dbReference type="GO" id="GO:0005741">
    <property type="term" value="C:mitochondrial outer membrane"/>
    <property type="evidence" value="ECO:0007669"/>
    <property type="project" value="UniProtKB-SubCell"/>
</dbReference>
<dbReference type="PANTHER" id="PTHR19443">
    <property type="entry name" value="HEXOKINASE"/>
    <property type="match status" value="1"/>
</dbReference>
<feature type="domain" description="Hexokinase C-terminal" evidence="27">
    <location>
        <begin position="189"/>
        <end position="425"/>
    </location>
</feature>
<comment type="catalytic activity">
    <reaction evidence="24">
        <text>D-fructose + ATP = D-fructose 6-phosphate + ADP + H(+)</text>
        <dbReference type="Rhea" id="RHEA:16125"/>
        <dbReference type="ChEBI" id="CHEBI:15378"/>
        <dbReference type="ChEBI" id="CHEBI:30616"/>
        <dbReference type="ChEBI" id="CHEBI:37721"/>
        <dbReference type="ChEBI" id="CHEBI:61527"/>
        <dbReference type="ChEBI" id="CHEBI:456216"/>
        <dbReference type="EC" id="2.7.1.1"/>
    </reaction>
    <physiologicalReaction direction="left-to-right" evidence="24">
        <dbReference type="Rhea" id="RHEA:16126"/>
    </physiologicalReaction>
</comment>
<keyword evidence="9" id="KW-0808">Transferase</keyword>
<evidence type="ECO:0000256" key="15">
    <source>
        <dbReference type="ARBA" id="ARBA00022990"/>
    </source>
</evidence>
<keyword evidence="16" id="KW-0496">Mitochondrion</keyword>
<evidence type="ECO:0000256" key="9">
    <source>
        <dbReference type="ARBA" id="ARBA00022679"/>
    </source>
</evidence>
<evidence type="ECO:0000259" key="27">
    <source>
        <dbReference type="Pfam" id="PF03727"/>
    </source>
</evidence>
<keyword evidence="7" id="KW-0963">Cytoplasm</keyword>
<evidence type="ECO:0000256" key="8">
    <source>
        <dbReference type="ARBA" id="ARBA00022533"/>
    </source>
</evidence>
<evidence type="ECO:0000256" key="12">
    <source>
        <dbReference type="ARBA" id="ARBA00022777"/>
    </source>
</evidence>
<dbReference type="UniPathway" id="UPA00109">
    <property type="reaction ID" value="UER00180"/>
</dbReference>
<dbReference type="GeneID" id="107094661"/>
<evidence type="ECO:0000313" key="29">
    <source>
        <dbReference type="Proteomes" id="UP000265020"/>
    </source>
</evidence>
<dbReference type="GO" id="GO:0001678">
    <property type="term" value="P:intracellular glucose homeostasis"/>
    <property type="evidence" value="ECO:0007669"/>
    <property type="project" value="InterPro"/>
</dbReference>
<dbReference type="FunFam" id="3.30.420.40:FF:000015">
    <property type="entry name" value="Hexokinase 1"/>
    <property type="match status" value="1"/>
</dbReference>
<evidence type="ECO:0000256" key="11">
    <source>
        <dbReference type="ARBA" id="ARBA00022741"/>
    </source>
</evidence>
<feature type="domain" description="Hexokinase C-terminal" evidence="27">
    <location>
        <begin position="640"/>
        <end position="874"/>
    </location>
</feature>
<comment type="pathway">
    <text evidence="4">Carbohydrate metabolism; hexose metabolism.</text>
</comment>
<dbReference type="EC" id="2.7.1.1" evidence="6"/>
<dbReference type="GO" id="GO:0006096">
    <property type="term" value="P:glycolytic process"/>
    <property type="evidence" value="ECO:0007669"/>
    <property type="project" value="UniProtKB-UniPathway"/>
</dbReference>
<comment type="function">
    <text evidence="22">Catalyzes the phosphorylation of hexose, such as D-glucose and D-fructose, to hexose 6-phosphate (D-glucose 6-phosphate and D-fructose 6-phosphate, respectively). Mediates the initial step of glycolysis by catalyzing phosphorylation of D-glucose to D-glucose 6-phosphate. Plays a key role in maintaining the integrity of the outer mitochondrial membrane by preventing the release of apoptogenic molecules from the intermembrane space and subsequent apoptosis.</text>
</comment>
<dbReference type="RefSeq" id="XP_015245913.1">
    <property type="nucleotide sequence ID" value="XM_015390427.1"/>
</dbReference>
<dbReference type="InterPro" id="IPR022672">
    <property type="entry name" value="Hexokinase_N"/>
</dbReference>
<evidence type="ECO:0000313" key="28">
    <source>
        <dbReference type="Ensembl" id="ENSCVAP00000020534.1"/>
    </source>
</evidence>
<keyword evidence="14" id="KW-0067">ATP-binding</keyword>
<comment type="pathway">
    <text evidence="3">Carbohydrate degradation; glycolysis; D-glyceraldehyde 3-phosphate and glycerone phosphate from D-glucose: step 1/4.</text>
</comment>
<comment type="catalytic activity">
    <reaction evidence="25">
        <text>D-glucose + ATP = D-glucose 6-phosphate + ADP + H(+)</text>
        <dbReference type="Rhea" id="RHEA:17825"/>
        <dbReference type="ChEBI" id="CHEBI:4167"/>
        <dbReference type="ChEBI" id="CHEBI:15378"/>
        <dbReference type="ChEBI" id="CHEBI:30616"/>
        <dbReference type="ChEBI" id="CHEBI:61548"/>
        <dbReference type="ChEBI" id="CHEBI:456216"/>
        <dbReference type="EC" id="2.7.1.1"/>
    </reaction>
    <physiologicalReaction direction="left-to-right" evidence="25">
        <dbReference type="Rhea" id="RHEA:17826"/>
    </physiologicalReaction>
</comment>
<dbReference type="GeneTree" id="ENSGT00950000182787"/>
<evidence type="ECO:0000256" key="22">
    <source>
        <dbReference type="ARBA" id="ARBA00046097"/>
    </source>
</evidence>
<dbReference type="PROSITE" id="PS51748">
    <property type="entry name" value="HEXOKINASE_2"/>
    <property type="match status" value="2"/>
</dbReference>
<evidence type="ECO:0000256" key="20">
    <source>
        <dbReference type="ARBA" id="ARBA00041371"/>
    </source>
</evidence>
<keyword evidence="8" id="KW-0021">Allosteric enzyme</keyword>
<dbReference type="Gene3D" id="3.40.367.20">
    <property type="match status" value="2"/>
</dbReference>
<keyword evidence="18" id="KW-0324">Glycolysis</keyword>
<dbReference type="Pfam" id="PF00349">
    <property type="entry name" value="Hexokinase_1"/>
    <property type="match status" value="2"/>
</dbReference>
<dbReference type="GO" id="GO:0008865">
    <property type="term" value="F:fructokinase activity"/>
    <property type="evidence" value="ECO:0007669"/>
    <property type="project" value="TreeGrafter"/>
</dbReference>
<feature type="domain" description="Hexokinase N-terminal" evidence="26">
    <location>
        <begin position="2"/>
        <end position="182"/>
    </location>
</feature>
<evidence type="ECO:0000256" key="17">
    <source>
        <dbReference type="ARBA" id="ARBA00023136"/>
    </source>
</evidence>
<dbReference type="Ensembl" id="ENSCVAT00000014094.1">
    <property type="protein sequence ID" value="ENSCVAP00000020534.1"/>
    <property type="gene ID" value="ENSCVAG00000001986.1"/>
</dbReference>
<name>A0A3Q2DP26_CYPVA</name>
<comment type="catalytic activity">
    <reaction evidence="21">
        <text>a D-hexose + ATP = a D-hexose 6-phosphate + ADP + H(+)</text>
        <dbReference type="Rhea" id="RHEA:22740"/>
        <dbReference type="ChEBI" id="CHEBI:4194"/>
        <dbReference type="ChEBI" id="CHEBI:15378"/>
        <dbReference type="ChEBI" id="CHEBI:30616"/>
        <dbReference type="ChEBI" id="CHEBI:229467"/>
        <dbReference type="ChEBI" id="CHEBI:456216"/>
        <dbReference type="EC" id="2.7.1.1"/>
    </reaction>
    <physiologicalReaction direction="left-to-right" evidence="21">
        <dbReference type="Rhea" id="RHEA:22741"/>
    </physiologicalReaction>
</comment>
<dbReference type="InterPro" id="IPR043129">
    <property type="entry name" value="ATPase_NBD"/>
</dbReference>
<evidence type="ECO:0000256" key="7">
    <source>
        <dbReference type="ARBA" id="ARBA00022490"/>
    </source>
</evidence>
<evidence type="ECO:0000256" key="25">
    <source>
        <dbReference type="ARBA" id="ARBA00048160"/>
    </source>
</evidence>
<dbReference type="GO" id="GO:0004340">
    <property type="term" value="F:glucokinase activity"/>
    <property type="evidence" value="ECO:0007669"/>
    <property type="project" value="TreeGrafter"/>
</dbReference>
<evidence type="ECO:0000259" key="26">
    <source>
        <dbReference type="Pfam" id="PF00349"/>
    </source>
</evidence>
<dbReference type="InterPro" id="IPR022673">
    <property type="entry name" value="Hexokinase_C"/>
</dbReference>
<evidence type="ECO:0000256" key="2">
    <source>
        <dbReference type="ARBA" id="ARBA00004514"/>
    </source>
</evidence>
<evidence type="ECO:0000256" key="5">
    <source>
        <dbReference type="ARBA" id="ARBA00009225"/>
    </source>
</evidence>
<comment type="subunit">
    <text evidence="23">Monomer. Interacts with TIGAR; the interaction increases hexokinase activity in a hypoxia- and HIF1A-dependent manner.</text>
</comment>
<dbReference type="PANTHER" id="PTHR19443:SF4">
    <property type="entry name" value="HEXOKINASE-2"/>
    <property type="match status" value="1"/>
</dbReference>
<keyword evidence="12" id="KW-0418">Kinase</keyword>
<organism evidence="28 29">
    <name type="scientific">Cyprinodon variegatus</name>
    <name type="common">Sheepshead minnow</name>
    <dbReference type="NCBI Taxonomy" id="28743"/>
    <lineage>
        <taxon>Eukaryota</taxon>
        <taxon>Metazoa</taxon>
        <taxon>Chordata</taxon>
        <taxon>Craniata</taxon>
        <taxon>Vertebrata</taxon>
        <taxon>Euteleostomi</taxon>
        <taxon>Actinopterygii</taxon>
        <taxon>Neopterygii</taxon>
        <taxon>Teleostei</taxon>
        <taxon>Neoteleostei</taxon>
        <taxon>Acanthomorphata</taxon>
        <taxon>Ovalentaria</taxon>
        <taxon>Atherinomorphae</taxon>
        <taxon>Cyprinodontiformes</taxon>
        <taxon>Cyprinodontidae</taxon>
        <taxon>Cyprinodon</taxon>
    </lineage>
</organism>
<evidence type="ECO:0000256" key="18">
    <source>
        <dbReference type="ARBA" id="ARBA00023152"/>
    </source>
</evidence>
<dbReference type="OrthoDB" id="419537at2759"/>
<sequence length="884" mass="98578">MELSVRFRREMDKGLCRDTNPTAAVKMLPTFVRSTPDGTEQGEFLALDLGGSNFRILLVKVQGNGEQKVEMESQTYDIPELVMRGSGSELFDHIADCLADFLEKMGIKDKKLPLGFTFSFPCLQTKLDESVLMSWTKGFRLSGVEGKDVVSLLRRAIKKRGDFDTDIMAVISDTVGTMMTCGFDDRHCEIGLIVGTGTNACYMEQMRNLQLLDGDEGQMCVNTEWGAFGDDGALEDLRTDIDREIDAGSLNPGKQLFEKMISGMYMGELVRLIMVKMARDKLLFQGNTTPDLLTTGHFSTNYVYTIESDKDEEGLANAEKVLRSMGLNPSAEDCAATRRICQIVSTRAAHLCAATLAAVMRQIRDNKAAEKLRITIGVDGSVYKNHPEFSRRLNKMVRRLVPDCDVRFLQSQHGSGKGAAMVTAVAYRLAAQHAERQRILDTLRLSREQLFEVKRRMTEEMARGLSKQTHDQTSVKMLPTYVRSTPDGTEQGDFLALDLGGSSFRVLLVRLKKEKKQKVDMHQKIYSIDQDTMQGTGEELFDHIVYCISDFLDYMGMRGASLPLGFTFSFPCDQTKLDEGILLKWTKGFKASGCEGKDVVMLLKEAVRRKQKFDLNFVAVVNDTVGTMMTCAYEDPQCELGLIVGTGTNACYMEEMHNIETVEGNEGRMCVNVEWGAFGENGELDDFCTEFDRAVDECSNHPGKQRYEKMISGMYLGEIVRNVLMDFTAKGLLFRGKLSERLKTRGIFETKFLSQIESDRLAMRQVRSILQHLGLTGSTCDDSVLVKEVCSVVARRAAQLCGAGLAALVDKIRQNRNLNQLSITVGVDGTLYKTHPHFSSIMQETLQDLAPQCEVTFLKSEDGSGKGAALITAVACRFKSEKLL</sequence>
<dbReference type="PRINTS" id="PR00475">
    <property type="entry name" value="HEXOKINASE"/>
</dbReference>
<dbReference type="GO" id="GO:0005524">
    <property type="term" value="F:ATP binding"/>
    <property type="evidence" value="ECO:0007669"/>
    <property type="project" value="UniProtKB-KW"/>
</dbReference>
<dbReference type="GO" id="GO:0005829">
    <property type="term" value="C:cytosol"/>
    <property type="evidence" value="ECO:0007669"/>
    <property type="project" value="UniProtKB-SubCell"/>
</dbReference>
<keyword evidence="29" id="KW-1185">Reference proteome</keyword>
<evidence type="ECO:0000256" key="16">
    <source>
        <dbReference type="ARBA" id="ARBA00023128"/>
    </source>
</evidence>
<comment type="subcellular location">
    <subcellularLocation>
        <location evidence="2">Cytoplasm</location>
        <location evidence="2">Cytosol</location>
    </subcellularLocation>
    <subcellularLocation>
        <location evidence="1">Mitochondrion outer membrane</location>
        <topology evidence="1">Peripheral membrane protein</topology>
    </subcellularLocation>
</comment>